<sequence length="353" mass="38171">MAPGYARRHMPRRNAFLFFPHRADFARAFIGTLCLAGAPALALALAAPSCLDTAMQAPAPSRALAMATFAVQEHEAFGGQSMDAEGRMTEAGDSEAEDTRRTVPSLAPWQRVLRYWEAVDPRLPTQVRFGGLRPANRHLLMQALNEATAGRLQGMGVGPDEGLESNELRAVQVALARTSVIDTPWSAAFISWLARQAGLADDEFVFSEAHVDYAGAAWQAGAEEAAGRPTRYAMRACDLRRTPPRAGDLVCQARGAGAELDTFDKIGEVLATRDTGGEALPMHCDVVVAVDATGFDAVGGNVLQSVTRRRLDFAPGTRWLDPSYLPEGCTPGVAGCIDRHMSRQPWSLLLQWR</sequence>
<organism evidence="2">
    <name type="scientific">Variovorax paradoxus</name>
    <dbReference type="NCBI Taxonomy" id="34073"/>
    <lineage>
        <taxon>Bacteria</taxon>
        <taxon>Pseudomonadati</taxon>
        <taxon>Pseudomonadota</taxon>
        <taxon>Betaproteobacteria</taxon>
        <taxon>Burkholderiales</taxon>
        <taxon>Comamonadaceae</taxon>
        <taxon>Variovorax</taxon>
    </lineage>
</organism>
<evidence type="ECO:0000259" key="1">
    <source>
        <dbReference type="Pfam" id="PF10030"/>
    </source>
</evidence>
<protein>
    <recommendedName>
        <fullName evidence="1">DUF2272 domain-containing protein</fullName>
    </recommendedName>
</protein>
<dbReference type="AlphaFoldDB" id="A0A679J994"/>
<name>A0A679J994_VARPD</name>
<dbReference type="EMBL" id="LR743508">
    <property type="protein sequence ID" value="CAA2110298.1"/>
    <property type="molecule type" value="Genomic_DNA"/>
</dbReference>
<proteinExistence type="predicted"/>
<reference evidence="2" key="1">
    <citation type="submission" date="2019-12" db="EMBL/GenBank/DDBJ databases">
        <authorList>
            <person name="Cremers G."/>
        </authorList>
    </citation>
    <scope>NUCLEOTIDE SEQUENCE</scope>
    <source>
        <strain evidence="2">Vvax</strain>
    </source>
</reference>
<accession>A0A679J994</accession>
<dbReference type="Pfam" id="PF10030">
    <property type="entry name" value="DUF2272"/>
    <property type="match status" value="1"/>
</dbReference>
<gene>
    <name evidence="2" type="ORF">VVAX_06547</name>
</gene>
<dbReference type="InterPro" id="IPR019262">
    <property type="entry name" value="DUF2272"/>
</dbReference>
<feature type="domain" description="DUF2272" evidence="1">
    <location>
        <begin position="169"/>
        <end position="350"/>
    </location>
</feature>
<evidence type="ECO:0000313" key="2">
    <source>
        <dbReference type="EMBL" id="CAA2110298.1"/>
    </source>
</evidence>